<evidence type="ECO:0000313" key="2">
    <source>
        <dbReference type="Proteomes" id="UP000737018"/>
    </source>
</evidence>
<dbReference type="Proteomes" id="UP000737018">
    <property type="component" value="Unassembled WGS sequence"/>
</dbReference>
<gene>
    <name evidence="1" type="ORF">CMV_001918</name>
</gene>
<reference evidence="1" key="1">
    <citation type="submission" date="2020-03" db="EMBL/GenBank/DDBJ databases">
        <title>Castanea mollissima Vanexum genome sequencing.</title>
        <authorList>
            <person name="Staton M."/>
        </authorList>
    </citation>
    <scope>NUCLEOTIDE SEQUENCE</scope>
    <source>
        <tissue evidence="1">Leaf</tissue>
    </source>
</reference>
<name>A0A8J4VXJ2_9ROSI</name>
<organism evidence="1 2">
    <name type="scientific">Castanea mollissima</name>
    <name type="common">Chinese chestnut</name>
    <dbReference type="NCBI Taxonomy" id="60419"/>
    <lineage>
        <taxon>Eukaryota</taxon>
        <taxon>Viridiplantae</taxon>
        <taxon>Streptophyta</taxon>
        <taxon>Embryophyta</taxon>
        <taxon>Tracheophyta</taxon>
        <taxon>Spermatophyta</taxon>
        <taxon>Magnoliopsida</taxon>
        <taxon>eudicotyledons</taxon>
        <taxon>Gunneridae</taxon>
        <taxon>Pentapetalae</taxon>
        <taxon>rosids</taxon>
        <taxon>fabids</taxon>
        <taxon>Fagales</taxon>
        <taxon>Fagaceae</taxon>
        <taxon>Castanea</taxon>
    </lineage>
</organism>
<comment type="caution">
    <text evidence="1">The sequence shown here is derived from an EMBL/GenBank/DDBJ whole genome shotgun (WGS) entry which is preliminary data.</text>
</comment>
<sequence length="67" mass="7731">MNFSLSHKLWACVSEIIHSFEKSSLLSQQVYSYVRLSCNKQDQQNVNGTVDLCTERIIRILGVRQNT</sequence>
<dbReference type="EMBL" id="JRKL02000127">
    <property type="protein sequence ID" value="KAF3974770.1"/>
    <property type="molecule type" value="Genomic_DNA"/>
</dbReference>
<dbReference type="AlphaFoldDB" id="A0A8J4VXJ2"/>
<protein>
    <submittedName>
        <fullName evidence="1">Uncharacterized protein</fullName>
    </submittedName>
</protein>
<keyword evidence="2" id="KW-1185">Reference proteome</keyword>
<evidence type="ECO:0000313" key="1">
    <source>
        <dbReference type="EMBL" id="KAF3974770.1"/>
    </source>
</evidence>
<accession>A0A8J4VXJ2</accession>
<proteinExistence type="predicted"/>